<evidence type="ECO:0000313" key="4">
    <source>
        <dbReference type="Proteomes" id="UP001438953"/>
    </source>
</evidence>
<evidence type="ECO:0000256" key="1">
    <source>
        <dbReference type="SAM" id="MobiDB-lite"/>
    </source>
</evidence>
<dbReference type="InterPro" id="IPR024930">
    <property type="entry name" value="Skp_dom_sf"/>
</dbReference>
<feature type="region of interest" description="Disordered" evidence="1">
    <location>
        <begin position="190"/>
        <end position="239"/>
    </location>
</feature>
<reference evidence="3 4" key="1">
    <citation type="submission" date="2024-06" db="EMBL/GenBank/DDBJ databases">
        <title>Thioclava kandeliae sp. nov. from a rhizosphere soil sample of Kandelia candel in a mangrove.</title>
        <authorList>
            <person name="Mu T."/>
        </authorList>
    </citation>
    <scope>NUCLEOTIDE SEQUENCE [LARGE SCALE GENOMIC DNA]</scope>
    <source>
        <strain evidence="3 4">CPCC 100088</strain>
    </source>
</reference>
<dbReference type="Proteomes" id="UP001438953">
    <property type="component" value="Unassembled WGS sequence"/>
</dbReference>
<dbReference type="Gene3D" id="3.30.910.20">
    <property type="entry name" value="Skp domain"/>
    <property type="match status" value="1"/>
</dbReference>
<dbReference type="SMART" id="SM00935">
    <property type="entry name" value="OmpH"/>
    <property type="match status" value="1"/>
</dbReference>
<comment type="caution">
    <text evidence="3">The sequence shown here is derived from an EMBL/GenBank/DDBJ whole genome shotgun (WGS) entry which is preliminary data.</text>
</comment>
<accession>A0ABV1SEV8</accession>
<sequence>MMSLRHRVGLIGLAGLTALVSVPALAQTAAQNGPSATRDGAVSANMPILTLDWDELYQSSEWARRVKQQLARETASLGSENKRIADDLVSEEKSLTQRRASMTPQAFQKAAAEFDKKATGIRAAQKAKAEALAHQVEAEQQAFLKAALPLLDDLLREKGAQIVIDRRVIIRGLSQIDVTDDMRDIVDAKLGSGIPQPVPEELGGTAPDPASGAASEATAPKDGADLLEQGEMPPLSTAP</sequence>
<keyword evidence="2" id="KW-0732">Signal</keyword>
<dbReference type="RefSeq" id="WP_350935797.1">
    <property type="nucleotide sequence ID" value="NZ_JAYWLC010000004.1"/>
</dbReference>
<evidence type="ECO:0000256" key="2">
    <source>
        <dbReference type="SAM" id="SignalP"/>
    </source>
</evidence>
<name>A0ABV1SEV8_9RHOB</name>
<feature type="signal peptide" evidence="2">
    <location>
        <begin position="1"/>
        <end position="26"/>
    </location>
</feature>
<keyword evidence="4" id="KW-1185">Reference proteome</keyword>
<evidence type="ECO:0000313" key="3">
    <source>
        <dbReference type="EMBL" id="MER5171447.1"/>
    </source>
</evidence>
<proteinExistence type="predicted"/>
<dbReference type="Pfam" id="PF03938">
    <property type="entry name" value="OmpH"/>
    <property type="match status" value="1"/>
</dbReference>
<feature type="chain" id="PRO_5046749884" evidence="2">
    <location>
        <begin position="27"/>
        <end position="239"/>
    </location>
</feature>
<gene>
    <name evidence="3" type="ORF">VSX56_06620</name>
</gene>
<protein>
    <submittedName>
        <fullName evidence="3">OmpH family outer membrane protein</fullName>
    </submittedName>
</protein>
<organism evidence="3 4">
    <name type="scientific">Thioclava kandeliae</name>
    <dbReference type="NCBI Taxonomy" id="3070818"/>
    <lineage>
        <taxon>Bacteria</taxon>
        <taxon>Pseudomonadati</taxon>
        <taxon>Pseudomonadota</taxon>
        <taxon>Alphaproteobacteria</taxon>
        <taxon>Rhodobacterales</taxon>
        <taxon>Paracoccaceae</taxon>
        <taxon>Thioclava</taxon>
    </lineage>
</organism>
<dbReference type="InterPro" id="IPR005632">
    <property type="entry name" value="Chaperone_Skp"/>
</dbReference>
<dbReference type="EMBL" id="JAYWLC010000004">
    <property type="protein sequence ID" value="MER5171447.1"/>
    <property type="molecule type" value="Genomic_DNA"/>
</dbReference>
<dbReference type="SUPFAM" id="SSF111384">
    <property type="entry name" value="OmpH-like"/>
    <property type="match status" value="1"/>
</dbReference>